<comment type="function">
    <text evidence="3">Catalyzes the formation of N(4)-acetylcytidine (ac(4)C) at the wobble position of elongator tRNA(Met), using acetate and ATP as substrates. First activates an acetate ion to form acetyladenylate (Ac-AMP) and then transfers the acetyl group to tRNA to form ac(4)C34.</text>
</comment>
<name>A0A9Q4FYN7_SALAG</name>
<keyword evidence="5" id="KW-1185">Reference proteome</keyword>
<dbReference type="GO" id="GO:0005737">
    <property type="term" value="C:cytoplasm"/>
    <property type="evidence" value="ECO:0007669"/>
    <property type="project" value="UniProtKB-SubCell"/>
</dbReference>
<keyword evidence="3" id="KW-0694">RNA-binding</keyword>
<evidence type="ECO:0000256" key="1">
    <source>
        <dbReference type="ARBA" id="ARBA00022598"/>
    </source>
</evidence>
<comment type="subcellular location">
    <subcellularLocation>
        <location evidence="3">Cytoplasm</location>
    </subcellularLocation>
</comment>
<accession>A0A9Q4FYN7</accession>
<keyword evidence="2 3" id="KW-0819">tRNA processing</keyword>
<dbReference type="PANTHER" id="PTHR37825:SF1">
    <property type="entry name" value="TRNA(MET) CYTIDINE ACETATE LIGASE"/>
    <property type="match status" value="1"/>
</dbReference>
<dbReference type="HAMAP" id="MF_01539">
    <property type="entry name" value="TmcAL"/>
    <property type="match status" value="1"/>
</dbReference>
<dbReference type="GO" id="GO:0006400">
    <property type="term" value="P:tRNA modification"/>
    <property type="evidence" value="ECO:0007669"/>
    <property type="project" value="UniProtKB-UniRule"/>
</dbReference>
<comment type="caution">
    <text evidence="3">Lacks conserved residue(s) required for the propagation of feature annotation.</text>
</comment>
<keyword evidence="3" id="KW-0963">Cytoplasm</keyword>
<feature type="binding site" evidence="3">
    <location>
        <position position="187"/>
    </location>
    <ligand>
        <name>ATP</name>
        <dbReference type="ChEBI" id="CHEBI:30616"/>
    </ligand>
</feature>
<reference evidence="4" key="1">
    <citation type="submission" date="2020-06" db="EMBL/GenBank/DDBJ databases">
        <title>Insight into the genomes of haloalkaliphilic bacilli from Kenyan soda lakes.</title>
        <authorList>
            <person name="Mwirichia R."/>
            <person name="Villamizar G.C."/>
            <person name="Poehlein A."/>
            <person name="Mugweru J."/>
            <person name="Kipnyargis A."/>
            <person name="Kiplimo D."/>
            <person name="Orwa P."/>
            <person name="Daniel R."/>
        </authorList>
    </citation>
    <scope>NUCLEOTIDE SEQUENCE</scope>
    <source>
        <strain evidence="4">B1096_S55</strain>
    </source>
</reference>
<dbReference type="SUPFAM" id="SSF52374">
    <property type="entry name" value="Nucleotidylyl transferase"/>
    <property type="match status" value="1"/>
</dbReference>
<keyword evidence="3" id="KW-0547">Nucleotide-binding</keyword>
<dbReference type="RefSeq" id="WP_257820672.1">
    <property type="nucleotide sequence ID" value="NZ_JABXYM010000001.1"/>
</dbReference>
<protein>
    <recommendedName>
        <fullName evidence="3">tRNA(Met) cytidine acetate ligase</fullName>
        <ecNumber evidence="3">6.3.4.-</ecNumber>
    </recommendedName>
</protein>
<dbReference type="NCBIfam" id="NF010191">
    <property type="entry name" value="PRK13670.1"/>
    <property type="match status" value="1"/>
</dbReference>
<keyword evidence="3" id="KW-0067">ATP-binding</keyword>
<comment type="catalytic activity">
    <reaction evidence="3">
        <text>cytidine(34) in elongator tRNA(Met) + acetate + ATP = N(4)-acetylcytidine(34) in elongator tRNA(Met) + AMP + diphosphate</text>
        <dbReference type="Rhea" id="RHEA:58144"/>
        <dbReference type="Rhea" id="RHEA-COMP:10693"/>
        <dbReference type="Rhea" id="RHEA-COMP:10694"/>
        <dbReference type="ChEBI" id="CHEBI:30089"/>
        <dbReference type="ChEBI" id="CHEBI:30616"/>
        <dbReference type="ChEBI" id="CHEBI:33019"/>
        <dbReference type="ChEBI" id="CHEBI:74900"/>
        <dbReference type="ChEBI" id="CHEBI:82748"/>
        <dbReference type="ChEBI" id="CHEBI:456215"/>
    </reaction>
</comment>
<sequence length="411" mass="46943">MKILGLIVEYNPFHNGHLYHLHQSVKKTTPDLIIAIMSGDFLQRGEPALVNKWSRTKMALRAGVDLVVELPYLYAVQKADIFAEGAVSRLAQLGVTDICFGSEEGDISPFFNTLNWMNKHQSLIDERLKTELSKGKSYPKAFSDAVIGLQPPDTVLDLSKPNNILGYHYVKSSFNQQTSIRMHTIKRSGSEYNDRDLSHASIASATALRHMLITDKRPLDFLKPYVPSYSLEQLSAYFSLYNKFHTWDDYFPFIKHALISQDNDTLNQIYECEEGLENRLKKAIITSAGFDDFISNIKAKRYTRTRLQRLLVHLYLKTNKLFVKKHLDEQQPPYIRVLGMSDKGQDHLSKLKKLTTSPIITTASKSQHPVFQKDILASRLHGIPNHQTGMSFMDEYQTGPLRYRVNSGAFK</sequence>
<dbReference type="GO" id="GO:0016879">
    <property type="term" value="F:ligase activity, forming carbon-nitrogen bonds"/>
    <property type="evidence" value="ECO:0007669"/>
    <property type="project" value="UniProtKB-UniRule"/>
</dbReference>
<dbReference type="InterPro" id="IPR008513">
    <property type="entry name" value="tRNA(Met)_cyd_acetate_ligase"/>
</dbReference>
<keyword evidence="1 3" id="KW-0436">Ligase</keyword>
<evidence type="ECO:0000313" key="4">
    <source>
        <dbReference type="EMBL" id="MCR6095928.1"/>
    </source>
</evidence>
<feature type="binding site" evidence="3">
    <location>
        <position position="162"/>
    </location>
    <ligand>
        <name>ATP</name>
        <dbReference type="ChEBI" id="CHEBI:30616"/>
    </ligand>
</feature>
<dbReference type="InterPro" id="IPR014729">
    <property type="entry name" value="Rossmann-like_a/b/a_fold"/>
</dbReference>
<proteinExistence type="inferred from homology"/>
<dbReference type="PANTHER" id="PTHR37825">
    <property type="entry name" value="TRNA(MET) CYTIDINE ACETATE LIGASE"/>
    <property type="match status" value="1"/>
</dbReference>
<dbReference type="EMBL" id="JABXYM010000001">
    <property type="protein sequence ID" value="MCR6095928.1"/>
    <property type="molecule type" value="Genomic_DNA"/>
</dbReference>
<evidence type="ECO:0000313" key="5">
    <source>
        <dbReference type="Proteomes" id="UP001057753"/>
    </source>
</evidence>
<evidence type="ECO:0000256" key="3">
    <source>
        <dbReference type="HAMAP-Rule" id="MF_01539"/>
    </source>
</evidence>
<evidence type="ECO:0000256" key="2">
    <source>
        <dbReference type="ARBA" id="ARBA00022694"/>
    </source>
</evidence>
<dbReference type="GO" id="GO:0000049">
    <property type="term" value="F:tRNA binding"/>
    <property type="evidence" value="ECO:0007669"/>
    <property type="project" value="UniProtKB-KW"/>
</dbReference>
<dbReference type="AlphaFoldDB" id="A0A9Q4FYN7"/>
<gene>
    <name evidence="3" type="primary">tmcAL</name>
    <name evidence="4" type="ORF">HXA33_05165</name>
</gene>
<dbReference type="EC" id="6.3.4.-" evidence="3"/>
<feature type="binding site" evidence="3">
    <location>
        <position position="101"/>
    </location>
    <ligand>
        <name>ATP</name>
        <dbReference type="ChEBI" id="CHEBI:30616"/>
    </ligand>
</feature>
<dbReference type="Gene3D" id="3.40.50.620">
    <property type="entry name" value="HUPs"/>
    <property type="match status" value="1"/>
</dbReference>
<feature type="binding site" evidence="3">
    <location>
        <begin position="7"/>
        <end position="20"/>
    </location>
    <ligand>
        <name>ATP</name>
        <dbReference type="ChEBI" id="CHEBI:30616"/>
    </ligand>
</feature>
<dbReference type="Pfam" id="PF05636">
    <property type="entry name" value="HIGH_NTase1"/>
    <property type="match status" value="1"/>
</dbReference>
<comment type="caution">
    <text evidence="4">The sequence shown here is derived from an EMBL/GenBank/DDBJ whole genome shotgun (WGS) entry which is preliminary data.</text>
</comment>
<dbReference type="GO" id="GO:0005524">
    <property type="term" value="F:ATP binding"/>
    <property type="evidence" value="ECO:0007669"/>
    <property type="project" value="UniProtKB-KW"/>
</dbReference>
<organism evidence="4 5">
    <name type="scientific">Salipaludibacillus agaradhaerens</name>
    <name type="common">Bacillus agaradhaerens</name>
    <dbReference type="NCBI Taxonomy" id="76935"/>
    <lineage>
        <taxon>Bacteria</taxon>
        <taxon>Bacillati</taxon>
        <taxon>Bacillota</taxon>
        <taxon>Bacilli</taxon>
        <taxon>Bacillales</taxon>
        <taxon>Bacillaceae</taxon>
    </lineage>
</organism>
<dbReference type="Proteomes" id="UP001057753">
    <property type="component" value="Unassembled WGS sequence"/>
</dbReference>
<comment type="similarity">
    <text evidence="3">Belongs to the TmcAL family.</text>
</comment>
<keyword evidence="3" id="KW-0820">tRNA-binding</keyword>